<keyword evidence="2" id="KW-0808">Transferase</keyword>
<organism evidence="2 3">
    <name type="scientific">Thermoflavimicrobium dichotomicum</name>
    <dbReference type="NCBI Taxonomy" id="46223"/>
    <lineage>
        <taxon>Bacteria</taxon>
        <taxon>Bacillati</taxon>
        <taxon>Bacillota</taxon>
        <taxon>Bacilli</taxon>
        <taxon>Bacillales</taxon>
        <taxon>Thermoactinomycetaceae</taxon>
        <taxon>Thermoflavimicrobium</taxon>
    </lineage>
</organism>
<dbReference type="AlphaFoldDB" id="A0A1I3LVY3"/>
<proteinExistence type="predicted"/>
<dbReference type="PROSITE" id="PS51186">
    <property type="entry name" value="GNAT"/>
    <property type="match status" value="1"/>
</dbReference>
<dbReference type="GO" id="GO:0005737">
    <property type="term" value="C:cytoplasm"/>
    <property type="evidence" value="ECO:0007669"/>
    <property type="project" value="TreeGrafter"/>
</dbReference>
<dbReference type="Gene3D" id="3.40.630.30">
    <property type="match status" value="1"/>
</dbReference>
<protein>
    <submittedName>
        <fullName evidence="2">Ribosomal-protein-serine acetyltransferase</fullName>
    </submittedName>
</protein>
<dbReference type="PANTHER" id="PTHR43441:SF12">
    <property type="entry name" value="RIBOSOMAL N-ACETYLTRANSFERASE YDAF-RELATED"/>
    <property type="match status" value="1"/>
</dbReference>
<feature type="domain" description="N-acetyltransferase" evidence="1">
    <location>
        <begin position="23"/>
        <end position="178"/>
    </location>
</feature>
<accession>A0A1I3LVY3</accession>
<sequence length="210" mass="24637">MGILDHTIGEEIVLKLVQIHHAEEIFQCVVKNRDHLKRYVPFAETTKEVTDTEQFIRHALEQFSLGKEIHIGIWYQLRFAGMVGANQINTALGFAEIGYWLAQDAQGKGVMTRSVLSLMDYLFVERKLNRIEIRCAVSNQASQAIPKRLCFQLEGKLRQMTQTSQGLEDVYVYGLLKKEWEQAKEHDYWQYFRNENANRWKILERDSRRS</sequence>
<dbReference type="GO" id="GO:0008999">
    <property type="term" value="F:protein-N-terminal-alanine acetyltransferase activity"/>
    <property type="evidence" value="ECO:0007669"/>
    <property type="project" value="TreeGrafter"/>
</dbReference>
<evidence type="ECO:0000313" key="2">
    <source>
        <dbReference type="EMBL" id="SFI88616.1"/>
    </source>
</evidence>
<dbReference type="OrthoDB" id="9784707at2"/>
<dbReference type="EMBL" id="FORR01000002">
    <property type="protein sequence ID" value="SFI88616.1"/>
    <property type="molecule type" value="Genomic_DNA"/>
</dbReference>
<gene>
    <name evidence="2" type="ORF">SAMN05421852_102334</name>
</gene>
<dbReference type="GO" id="GO:1990189">
    <property type="term" value="F:protein N-terminal-serine acetyltransferase activity"/>
    <property type="evidence" value="ECO:0007669"/>
    <property type="project" value="TreeGrafter"/>
</dbReference>
<dbReference type="PANTHER" id="PTHR43441">
    <property type="entry name" value="RIBOSOMAL-PROTEIN-SERINE ACETYLTRANSFERASE"/>
    <property type="match status" value="1"/>
</dbReference>
<dbReference type="RefSeq" id="WP_093228178.1">
    <property type="nucleotide sequence ID" value="NZ_FORR01000002.1"/>
</dbReference>
<dbReference type="InterPro" id="IPR051908">
    <property type="entry name" value="Ribosomal_N-acetyltransferase"/>
</dbReference>
<evidence type="ECO:0000259" key="1">
    <source>
        <dbReference type="PROSITE" id="PS51186"/>
    </source>
</evidence>
<dbReference type="InterPro" id="IPR000182">
    <property type="entry name" value="GNAT_dom"/>
</dbReference>
<dbReference type="Proteomes" id="UP000199545">
    <property type="component" value="Unassembled WGS sequence"/>
</dbReference>
<dbReference type="InterPro" id="IPR016181">
    <property type="entry name" value="Acyl_CoA_acyltransferase"/>
</dbReference>
<dbReference type="STRING" id="46223.SAMN05421852_102334"/>
<name>A0A1I3LVY3_9BACL</name>
<reference evidence="2 3" key="1">
    <citation type="submission" date="2016-10" db="EMBL/GenBank/DDBJ databases">
        <authorList>
            <person name="de Groot N.N."/>
        </authorList>
    </citation>
    <scope>NUCLEOTIDE SEQUENCE [LARGE SCALE GENOMIC DNA]</scope>
    <source>
        <strain evidence="2 3">DSM 44778</strain>
    </source>
</reference>
<keyword evidence="3" id="KW-1185">Reference proteome</keyword>
<dbReference type="Pfam" id="PF13302">
    <property type="entry name" value="Acetyltransf_3"/>
    <property type="match status" value="1"/>
</dbReference>
<evidence type="ECO:0000313" key="3">
    <source>
        <dbReference type="Proteomes" id="UP000199545"/>
    </source>
</evidence>
<dbReference type="SUPFAM" id="SSF55729">
    <property type="entry name" value="Acyl-CoA N-acyltransferases (Nat)"/>
    <property type="match status" value="1"/>
</dbReference>